<reference evidence="3 4" key="1">
    <citation type="submission" date="2016-10" db="EMBL/GenBank/DDBJ databases">
        <title>Draft genome sequences of four alkaliphilic bacteria belonging to the Anaerobacillus genus.</title>
        <authorList>
            <person name="Bassil N.M."/>
            <person name="Lloyd J.R."/>
        </authorList>
    </citation>
    <scope>NUCLEOTIDE SEQUENCE [LARGE SCALE GENOMIC DNA]</scope>
    <source>
        <strain evidence="3 4">DSM 15340</strain>
    </source>
</reference>
<dbReference type="Pfam" id="PF13490">
    <property type="entry name" value="zf-HC2"/>
    <property type="match status" value="1"/>
</dbReference>
<organism evidence="3 4">
    <name type="scientific">Anaerobacillus arseniciselenatis</name>
    <dbReference type="NCBI Taxonomy" id="85682"/>
    <lineage>
        <taxon>Bacteria</taxon>
        <taxon>Bacillati</taxon>
        <taxon>Bacillota</taxon>
        <taxon>Bacilli</taxon>
        <taxon>Bacillales</taxon>
        <taxon>Bacillaceae</taxon>
        <taxon>Anaerobacillus</taxon>
    </lineage>
</organism>
<evidence type="ECO:0000313" key="4">
    <source>
        <dbReference type="Proteomes" id="UP000180098"/>
    </source>
</evidence>
<keyword evidence="4" id="KW-1185">Reference proteome</keyword>
<dbReference type="InterPro" id="IPR027383">
    <property type="entry name" value="Znf_put"/>
</dbReference>
<dbReference type="EMBL" id="MLQQ01000006">
    <property type="protein sequence ID" value="OIJ14520.1"/>
    <property type="molecule type" value="Genomic_DNA"/>
</dbReference>
<evidence type="ECO:0000256" key="1">
    <source>
        <dbReference type="SAM" id="Phobius"/>
    </source>
</evidence>
<feature type="transmembrane region" description="Helical" evidence="1">
    <location>
        <begin position="69"/>
        <end position="88"/>
    </location>
</feature>
<keyword evidence="1" id="KW-0812">Transmembrane</keyword>
<dbReference type="Proteomes" id="UP000180098">
    <property type="component" value="Unassembled WGS sequence"/>
</dbReference>
<comment type="caution">
    <text evidence="3">The sequence shown here is derived from an EMBL/GenBank/DDBJ whole genome shotgun (WGS) entry which is preliminary data.</text>
</comment>
<feature type="domain" description="Putative zinc-finger" evidence="2">
    <location>
        <begin position="3"/>
        <end position="37"/>
    </location>
</feature>
<sequence>MNCSDIQKKLVDYHKGKLSLEEYKEVGAHLASCKQCAKKYDKMANSHIREETPHVPAPIMKKSKRSPRVMISVMILSLIVVAGFVYYYQLLSSDQAVFGEAVDVHTVNEDIQLTITHVAASNEETILFFEVEDLNSDEHYFIEPTAVYEQETAVGFPNERILVRNIEEVVPGLTKGQIHLAPIEDDEQTLSIEIKMLFTSDAELETEDWFDRGNRVVVEGSWQLEVPVKKYEAKTYELNEVIDVQGVPVEILELVLSPTSTELKYSYKRDLSNEHNREIQLSHFVANGEQYDVRNYLRGVVDFELPYIQTAIFEGMYFQDLKSIEVHFGKMEQYVNNQVKIDFDVTDLPYTFEYIGEPITIETVKIEDYTTTLVIKEAVDADRSYNFLLLDLNYYRHSGGIDNFTYYIVDHNIETIWFDREGVMHEDPVASLPQQQFHAPAPQHEYQLFSTEQTIEVNWQEGEEPFVPTFLYIEAYAKATFLDEVAKISIR</sequence>
<evidence type="ECO:0000313" key="3">
    <source>
        <dbReference type="EMBL" id="OIJ14520.1"/>
    </source>
</evidence>
<evidence type="ECO:0000259" key="2">
    <source>
        <dbReference type="Pfam" id="PF13490"/>
    </source>
</evidence>
<keyword evidence="1" id="KW-0472">Membrane</keyword>
<protein>
    <recommendedName>
        <fullName evidence="2">Putative zinc-finger domain-containing protein</fullName>
    </recommendedName>
</protein>
<accession>A0A1S2LQP9</accession>
<dbReference type="AlphaFoldDB" id="A0A1S2LQP9"/>
<gene>
    <name evidence="3" type="ORF">BKP35_06475</name>
</gene>
<proteinExistence type="predicted"/>
<name>A0A1S2LQP9_9BACI</name>
<keyword evidence="1" id="KW-1133">Transmembrane helix</keyword>
<dbReference type="RefSeq" id="WP_071312560.1">
    <property type="nucleotide sequence ID" value="NZ_MLQQ01000006.1"/>
</dbReference>
<dbReference type="OrthoDB" id="2937128at2"/>